<keyword evidence="2" id="KW-1185">Reference proteome</keyword>
<dbReference type="AlphaFoldDB" id="A0A1B9GXS6"/>
<organism evidence="1 2">
    <name type="scientific">Kwoniella heveanensis BCC8398</name>
    <dbReference type="NCBI Taxonomy" id="1296120"/>
    <lineage>
        <taxon>Eukaryota</taxon>
        <taxon>Fungi</taxon>
        <taxon>Dikarya</taxon>
        <taxon>Basidiomycota</taxon>
        <taxon>Agaricomycotina</taxon>
        <taxon>Tremellomycetes</taxon>
        <taxon>Tremellales</taxon>
        <taxon>Cryptococcaceae</taxon>
        <taxon>Kwoniella</taxon>
    </lineage>
</organism>
<gene>
    <name evidence="1" type="ORF">I316_02330</name>
</gene>
<dbReference type="Proteomes" id="UP000092666">
    <property type="component" value="Unassembled WGS sequence"/>
</dbReference>
<evidence type="ECO:0000313" key="2">
    <source>
        <dbReference type="Proteomes" id="UP000092666"/>
    </source>
</evidence>
<name>A0A1B9GXS6_9TREE</name>
<reference evidence="1 2" key="1">
    <citation type="submission" date="2013-07" db="EMBL/GenBank/DDBJ databases">
        <title>The Genome Sequence of Cryptococcus heveanensis BCC8398.</title>
        <authorList>
            <consortium name="The Broad Institute Genome Sequencing Platform"/>
            <person name="Cuomo C."/>
            <person name="Litvintseva A."/>
            <person name="Chen Y."/>
            <person name="Heitman J."/>
            <person name="Sun S."/>
            <person name="Springer D."/>
            <person name="Dromer F."/>
            <person name="Young S.K."/>
            <person name="Zeng Q."/>
            <person name="Gargeya S."/>
            <person name="Fitzgerald M."/>
            <person name="Abouelleil A."/>
            <person name="Alvarado L."/>
            <person name="Berlin A.M."/>
            <person name="Chapman S.B."/>
            <person name="Dewar J."/>
            <person name="Goldberg J."/>
            <person name="Griggs A."/>
            <person name="Gujja S."/>
            <person name="Hansen M."/>
            <person name="Howarth C."/>
            <person name="Imamovic A."/>
            <person name="Larimer J."/>
            <person name="McCowan C."/>
            <person name="Murphy C."/>
            <person name="Pearson M."/>
            <person name="Priest M."/>
            <person name="Roberts A."/>
            <person name="Saif S."/>
            <person name="Shea T."/>
            <person name="Sykes S."/>
            <person name="Wortman J."/>
            <person name="Nusbaum C."/>
            <person name="Birren B."/>
        </authorList>
    </citation>
    <scope>NUCLEOTIDE SEQUENCE [LARGE SCALE GENOMIC DNA]</scope>
    <source>
        <strain evidence="1 2">BCC8398</strain>
    </source>
</reference>
<protein>
    <submittedName>
        <fullName evidence="1">Uncharacterized protein</fullName>
    </submittedName>
</protein>
<reference evidence="2" key="2">
    <citation type="submission" date="2013-12" db="EMBL/GenBank/DDBJ databases">
        <title>Evolution of pathogenesis and genome organization in the Tremellales.</title>
        <authorList>
            <person name="Cuomo C."/>
            <person name="Litvintseva A."/>
            <person name="Heitman J."/>
            <person name="Chen Y."/>
            <person name="Sun S."/>
            <person name="Springer D."/>
            <person name="Dromer F."/>
            <person name="Young S."/>
            <person name="Zeng Q."/>
            <person name="Chapman S."/>
            <person name="Gujja S."/>
            <person name="Saif S."/>
            <person name="Birren B."/>
        </authorList>
    </citation>
    <scope>NUCLEOTIDE SEQUENCE [LARGE SCALE GENOMIC DNA]</scope>
    <source>
        <strain evidence="2">BCC8398</strain>
    </source>
</reference>
<accession>A0A1B9GXS6</accession>
<sequence>MEAPTTDSRTTPRPLTRRELQACWVEMPADPGEREEYVESTGVDEVLPQSALNQGIDELSVPTTYPAFRTSYDRLPSKTLLIAQSTRTFKLSVIRDAVLTCGNGWRYPDDGTDVFQRLLSDRRVSEEKVDRVPLPNFERVYGTAQELKDRANASYTSGEWLDALGVYGRAWMTMFPYHIFAFPKGDRRAFLLGELDTTIFNNLTATCLDTYRKSQSHSKSQSGSHKHKLGDAMAFKLLSMGFNSGMAAANSHHADMMTVGAAQKLSRRLLEIHEYLQSPANRAYGHPGLPSYMVDHHKYVLEHLKDKPPKALLYDAAPELKQRIESLDR</sequence>
<dbReference type="EMBL" id="KI669497">
    <property type="protein sequence ID" value="OCF35837.1"/>
    <property type="molecule type" value="Genomic_DNA"/>
</dbReference>
<proteinExistence type="predicted"/>
<evidence type="ECO:0000313" key="1">
    <source>
        <dbReference type="EMBL" id="OCF35837.1"/>
    </source>
</evidence>